<evidence type="ECO:0000313" key="1">
    <source>
        <dbReference type="EMBL" id="KKN69614.1"/>
    </source>
</evidence>
<sequence>MENEYGQEQKILGKRYVKIEDKFLEVRLISTESYKKKGRFLNPQPRARFISERRYIKGAFEETIYRNNLRLDNVKCPICGSVHKNFGKVVEHTSWSGNVKLLIECWSGNTEKELPKHLYLIELEELPIVKIKRYNKTKRREK</sequence>
<gene>
    <name evidence="1" type="ORF">LCGC14_0439170</name>
</gene>
<protein>
    <submittedName>
        <fullName evidence="1">Uncharacterized protein</fullName>
    </submittedName>
</protein>
<reference evidence="1" key="1">
    <citation type="journal article" date="2015" name="Nature">
        <title>Complex archaea that bridge the gap between prokaryotes and eukaryotes.</title>
        <authorList>
            <person name="Spang A."/>
            <person name="Saw J.H."/>
            <person name="Jorgensen S.L."/>
            <person name="Zaremba-Niedzwiedzka K."/>
            <person name="Martijn J."/>
            <person name="Lind A.E."/>
            <person name="van Eijk R."/>
            <person name="Schleper C."/>
            <person name="Guy L."/>
            <person name="Ettema T.J."/>
        </authorList>
    </citation>
    <scope>NUCLEOTIDE SEQUENCE</scope>
</reference>
<organism evidence="1">
    <name type="scientific">marine sediment metagenome</name>
    <dbReference type="NCBI Taxonomy" id="412755"/>
    <lineage>
        <taxon>unclassified sequences</taxon>
        <taxon>metagenomes</taxon>
        <taxon>ecological metagenomes</taxon>
    </lineage>
</organism>
<comment type="caution">
    <text evidence="1">The sequence shown here is derived from an EMBL/GenBank/DDBJ whole genome shotgun (WGS) entry which is preliminary data.</text>
</comment>
<dbReference type="EMBL" id="LAZR01000422">
    <property type="protein sequence ID" value="KKN69614.1"/>
    <property type="molecule type" value="Genomic_DNA"/>
</dbReference>
<accession>A0A0F9SRR9</accession>
<dbReference type="AlphaFoldDB" id="A0A0F9SRR9"/>
<proteinExistence type="predicted"/>
<name>A0A0F9SRR9_9ZZZZ</name>